<dbReference type="OrthoDB" id="7502542at2"/>
<evidence type="ECO:0000256" key="1">
    <source>
        <dbReference type="SAM" id="MobiDB-lite"/>
    </source>
</evidence>
<keyword evidence="2" id="KW-0472">Membrane</keyword>
<dbReference type="RefSeq" id="WP_040271384.1">
    <property type="nucleotide sequence ID" value="NZ_JROO01000009.1"/>
</dbReference>
<evidence type="ECO:0000313" key="3">
    <source>
        <dbReference type="EMBL" id="KIH99746.1"/>
    </source>
</evidence>
<protein>
    <recommendedName>
        <fullName evidence="5">Secreted protein</fullName>
    </recommendedName>
</protein>
<name>A0A0C2JEH7_9ACTN</name>
<dbReference type="Proteomes" id="UP000031675">
    <property type="component" value="Unassembled WGS sequence"/>
</dbReference>
<evidence type="ECO:0000313" key="4">
    <source>
        <dbReference type="Proteomes" id="UP000031675"/>
    </source>
</evidence>
<feature type="region of interest" description="Disordered" evidence="1">
    <location>
        <begin position="177"/>
        <end position="197"/>
    </location>
</feature>
<comment type="caution">
    <text evidence="3">The sequence shown here is derived from an EMBL/GenBank/DDBJ whole genome shotgun (WGS) entry which is preliminary data.</text>
</comment>
<accession>A0A0C2JEH7</accession>
<dbReference type="EMBL" id="JROO01000009">
    <property type="protein sequence ID" value="KIH99746.1"/>
    <property type="molecule type" value="Genomic_DNA"/>
</dbReference>
<reference evidence="4" key="1">
    <citation type="journal article" date="2015" name="Chem. Biol.">
        <title>Structure, bioactivity, and resistance mechanism of streptomonomicin, an unusual lasso Peptide from an understudied halophilic actinomycete.</title>
        <authorList>
            <person name="Metelev M."/>
            <person name="Tietz J.I."/>
            <person name="Melby J.O."/>
            <person name="Blair P.M."/>
            <person name="Zhu L."/>
            <person name="Livnat I."/>
            <person name="Severinov K."/>
            <person name="Mitchell D.A."/>
        </authorList>
    </citation>
    <scope>NUCLEOTIDE SEQUENCE [LARGE SCALE GENOMIC DNA]</scope>
    <source>
        <strain evidence="4">YIM 90003</strain>
    </source>
</reference>
<evidence type="ECO:0008006" key="5">
    <source>
        <dbReference type="Google" id="ProtNLM"/>
    </source>
</evidence>
<gene>
    <name evidence="3" type="ORF">LP52_05935</name>
</gene>
<keyword evidence="4" id="KW-1185">Reference proteome</keyword>
<feature type="transmembrane region" description="Helical" evidence="2">
    <location>
        <begin position="6"/>
        <end position="30"/>
    </location>
</feature>
<evidence type="ECO:0000256" key="2">
    <source>
        <dbReference type="SAM" id="Phobius"/>
    </source>
</evidence>
<organism evidence="3 4">
    <name type="scientific">Streptomonospora alba</name>
    <dbReference type="NCBI Taxonomy" id="183763"/>
    <lineage>
        <taxon>Bacteria</taxon>
        <taxon>Bacillati</taxon>
        <taxon>Actinomycetota</taxon>
        <taxon>Actinomycetes</taxon>
        <taxon>Streptosporangiales</taxon>
        <taxon>Nocardiopsidaceae</taxon>
        <taxon>Streptomonospora</taxon>
    </lineage>
</organism>
<dbReference type="STRING" id="183763.LP52_05935"/>
<dbReference type="AlphaFoldDB" id="A0A0C2JEH7"/>
<keyword evidence="2" id="KW-0812">Transmembrane</keyword>
<proteinExistence type="predicted"/>
<sequence>MDTGLIIVIVVVVVALAAVVAAGAAFAVPWQRRRRLRSRFGPEYDRAVEKHGDRRAAERDLAEREKRHAKLQLTPLSDASRRQYEADWERIQERFVDSPGEAVREGHELLARLMADRGYPTEDDDQRITDLSVEHAGTLDRYREARAISERSAAGEATTEDLRAATMHYRALFNELLGSGSAHDESGPADRGGTAAR</sequence>
<keyword evidence="2" id="KW-1133">Transmembrane helix</keyword>